<name>A0A855XTC0_9BACL</name>
<comment type="caution">
    <text evidence="1">The sequence shown here is derived from an EMBL/GenBank/DDBJ whole genome shotgun (WGS) entry which is preliminary data.</text>
</comment>
<proteinExistence type="predicted"/>
<evidence type="ECO:0000313" key="2">
    <source>
        <dbReference type="Proteomes" id="UP000247078"/>
    </source>
</evidence>
<accession>A0A855XTC0</accession>
<reference evidence="1 2" key="1">
    <citation type="submission" date="2018-05" db="EMBL/GenBank/DDBJ databases">
        <title>Freshwater and sediment microbial communities from various areas in North America, analyzing microbe dynamics in response to fracking.</title>
        <authorList>
            <person name="Lamendella R."/>
        </authorList>
    </citation>
    <scope>NUCLEOTIDE SEQUENCE [LARGE SCALE GENOMIC DNA]</scope>
    <source>
        <strain evidence="1 2">DB-3</strain>
    </source>
</reference>
<dbReference type="EMBL" id="QGTZ01000007">
    <property type="protein sequence ID" value="PWW38896.1"/>
    <property type="molecule type" value="Genomic_DNA"/>
</dbReference>
<gene>
    <name evidence="1" type="ORF">DET56_107298</name>
</gene>
<dbReference type="Proteomes" id="UP000247078">
    <property type="component" value="Unassembled WGS sequence"/>
</dbReference>
<protein>
    <submittedName>
        <fullName evidence="1">Uncharacterized protein</fullName>
    </submittedName>
</protein>
<organism evidence="1 2">
    <name type="scientific">Paenibacillus pabuli</name>
    <dbReference type="NCBI Taxonomy" id="1472"/>
    <lineage>
        <taxon>Bacteria</taxon>
        <taxon>Bacillati</taxon>
        <taxon>Bacillota</taxon>
        <taxon>Bacilli</taxon>
        <taxon>Bacillales</taxon>
        <taxon>Paenibacillaceae</taxon>
        <taxon>Paenibacillus</taxon>
    </lineage>
</organism>
<sequence length="47" mass="6076">MRPPLTRKRKLIFEHQFLQYFYCMKKKRARSSQNEWLYKIKMDMRCF</sequence>
<evidence type="ECO:0000313" key="1">
    <source>
        <dbReference type="EMBL" id="PWW38896.1"/>
    </source>
</evidence>
<dbReference type="AlphaFoldDB" id="A0A855XTC0"/>